<dbReference type="EMBL" id="JARSBO010000001">
    <property type="protein sequence ID" value="MDG4717682.1"/>
    <property type="molecule type" value="Genomic_DNA"/>
</dbReference>
<evidence type="ECO:0008006" key="3">
    <source>
        <dbReference type="Google" id="ProtNLM"/>
    </source>
</evidence>
<dbReference type="Gene3D" id="3.40.50.12580">
    <property type="match status" value="1"/>
</dbReference>
<keyword evidence="2" id="KW-1185">Reference proteome</keyword>
<name>A0ABT6G6K9_9PROT</name>
<sequence length="513" mass="58220">MLDLMKNSYKGKKVLIIQQRDWAKRIGHPLACRLNQYGADVGCVVIKSSTMKFISNQMDFKYSFIKYADPIKDIGPGHLSISGISLDDVCKGLGVDTVWTLVQSSRNHVKNYKEKFYYSYRQGMTDEWLEAFIKATYKHVCEVVDHFNPDIIFMPNFAALQQIMFSLIARQRGIKLCGVVDSKVPGVFLFTESHLAQNTKFLSVAESLKKGNSQSGNYKKALDFVDAQKKKLAPPNNIDIASIVTKNTGYLDLLRGGVNVAINSCFFFVDLYLNKVINYKNKVSIDYRPPNILLRDEVSAWLNRYSAERRRYTALSEVKSYAYFPLQVQPEATIDVHATRFNNQLETARQVAMSMPGDMTLVVKDHPNMSMRRSRSYLDKIQRLPNVKLVDFRISTIDVVRNAQLVISPSSTTMFEAAYLGVPAIQLGELGTARAYPNIWYQPVLHELPSTIKQVLSEWKMLDSEKYLHDLTCCVAAAYDTGFEANYSKVWSGDTSSDLELILTAFLREGLIK</sequence>
<gene>
    <name evidence="1" type="ORF">P7680_01660</name>
</gene>
<dbReference type="InterPro" id="IPR043148">
    <property type="entry name" value="TagF_C"/>
</dbReference>
<reference evidence="1 2" key="1">
    <citation type="submission" date="2023-03" db="EMBL/GenBank/DDBJ databases">
        <title>Strain FZY0004 represents a novel species in the genus Thalassospira isolated from seawater.</title>
        <authorList>
            <person name="Fu Z.-Y."/>
        </authorList>
    </citation>
    <scope>NUCLEOTIDE SEQUENCE [LARGE SCALE GENOMIC DNA]</scope>
    <source>
        <strain evidence="1 2">FZY0004</strain>
    </source>
</reference>
<dbReference type="Proteomes" id="UP001529180">
    <property type="component" value="Unassembled WGS sequence"/>
</dbReference>
<organism evidence="1 2">
    <name type="scientific">Thalassospira aquimaris</name>
    <dbReference type="NCBI Taxonomy" id="3037796"/>
    <lineage>
        <taxon>Bacteria</taxon>
        <taxon>Pseudomonadati</taxon>
        <taxon>Pseudomonadota</taxon>
        <taxon>Alphaproteobacteria</taxon>
        <taxon>Rhodospirillales</taxon>
        <taxon>Thalassospiraceae</taxon>
        <taxon>Thalassospira</taxon>
    </lineage>
</organism>
<dbReference type="RefSeq" id="WP_147250705.1">
    <property type="nucleotide sequence ID" value="NZ_JARSBO010000001.1"/>
</dbReference>
<dbReference type="SUPFAM" id="SSF53756">
    <property type="entry name" value="UDP-Glycosyltransferase/glycogen phosphorylase"/>
    <property type="match status" value="1"/>
</dbReference>
<evidence type="ECO:0000313" key="1">
    <source>
        <dbReference type="EMBL" id="MDG4717682.1"/>
    </source>
</evidence>
<comment type="caution">
    <text evidence="1">The sequence shown here is derived from an EMBL/GenBank/DDBJ whole genome shotgun (WGS) entry which is preliminary data.</text>
</comment>
<protein>
    <recommendedName>
        <fullName evidence="3">Capsule biosynthesis protein</fullName>
    </recommendedName>
</protein>
<accession>A0ABT6G6K9</accession>
<proteinExistence type="predicted"/>
<evidence type="ECO:0000313" key="2">
    <source>
        <dbReference type="Proteomes" id="UP001529180"/>
    </source>
</evidence>